<evidence type="ECO:0000313" key="2">
    <source>
        <dbReference type="EMBL" id="ADZ92900.1"/>
    </source>
</evidence>
<protein>
    <submittedName>
        <fullName evidence="2">Pentapeptide repeat protein</fullName>
    </submittedName>
</protein>
<dbReference type="InterPro" id="IPR001646">
    <property type="entry name" value="5peptide_repeat"/>
</dbReference>
<dbReference type="AlphaFoldDB" id="F2JW12"/>
<dbReference type="EMBL" id="CP002583">
    <property type="protein sequence ID" value="ADZ92900.1"/>
    <property type="molecule type" value="Genomic_DNA"/>
</dbReference>
<accession>F2JW12</accession>
<dbReference type="Gene3D" id="2.160.20.80">
    <property type="entry name" value="E3 ubiquitin-protein ligase SopA"/>
    <property type="match status" value="1"/>
</dbReference>
<dbReference type="KEGG" id="mme:Marme_3689"/>
<dbReference type="STRING" id="717774.Marme_3689"/>
<organism evidence="2 3">
    <name type="scientific">Marinomonas mediterranea (strain ATCC 700492 / JCM 21426 / NBRC 103028 / MMB-1)</name>
    <dbReference type="NCBI Taxonomy" id="717774"/>
    <lineage>
        <taxon>Bacteria</taxon>
        <taxon>Pseudomonadati</taxon>
        <taxon>Pseudomonadota</taxon>
        <taxon>Gammaproteobacteria</taxon>
        <taxon>Oceanospirillales</taxon>
        <taxon>Oceanospirillaceae</taxon>
        <taxon>Marinomonas</taxon>
    </lineage>
</organism>
<dbReference type="RefSeq" id="WP_013662802.1">
    <property type="nucleotide sequence ID" value="NC_015276.1"/>
</dbReference>
<dbReference type="SUPFAM" id="SSF141571">
    <property type="entry name" value="Pentapeptide repeat-like"/>
    <property type="match status" value="1"/>
</dbReference>
<dbReference type="eggNOG" id="COG1357">
    <property type="taxonomic scope" value="Bacteria"/>
</dbReference>
<keyword evidence="1" id="KW-0472">Membrane</keyword>
<dbReference type="HOGENOM" id="CLU_715329_0_0_6"/>
<dbReference type="PATRIC" id="fig|717774.3.peg.3801"/>
<dbReference type="Pfam" id="PF00805">
    <property type="entry name" value="Pentapeptide"/>
    <property type="match status" value="2"/>
</dbReference>
<sequence length="349" mass="38536">MPRYTKEHPFLKRRQEQLAPTKVQKVCITEEEPEKGKLHRFADWLDSWHFTRIFQALSSFLLIVTLVGIIFDYQDRQRNIEALKLARDDMKLSKESAEQGRKVAAWQLLTTKAPGNSGKKEALEYLNNINEPLTGIDLSVEEDQQGAYLRGVELQKAKLRGSDLSHANLMYADLSEANLYRANLSGAGLSRANLPGADLSFANLSGAALFGADLSGASFMVANLSGAYLSKADLTGANLSGARFMAANFSGAYLSEADLIGANLSKANLLLARLFEVKLGSEVVSDENVDQLCSNLKKAKNWYLTYRDKELACGKPILDLMKSTQNRRAAVNLLNGETPAFHFLPETIN</sequence>
<name>F2JW12_MARM1</name>
<dbReference type="PANTHER" id="PTHR47200:SF2">
    <property type="entry name" value="THYLAKOID LUMENAL 15 KDA PROTEIN 1, CHLOROPLASTIC"/>
    <property type="match status" value="1"/>
</dbReference>
<evidence type="ECO:0000313" key="3">
    <source>
        <dbReference type="Proteomes" id="UP000001062"/>
    </source>
</evidence>
<dbReference type="OrthoDB" id="156143at2"/>
<proteinExistence type="predicted"/>
<evidence type="ECO:0000256" key="1">
    <source>
        <dbReference type="SAM" id="Phobius"/>
    </source>
</evidence>
<dbReference type="PANTHER" id="PTHR47200">
    <property type="entry name" value="THYLAKOID LUMENAL 15 KDA PROTEIN 1, CHLOROPLASTIC"/>
    <property type="match status" value="1"/>
</dbReference>
<feature type="transmembrane region" description="Helical" evidence="1">
    <location>
        <begin position="53"/>
        <end position="71"/>
    </location>
</feature>
<keyword evidence="1" id="KW-1133">Transmembrane helix</keyword>
<reference evidence="2 3" key="1">
    <citation type="journal article" date="2012" name="Stand. Genomic Sci.">
        <title>Complete genome sequence of the melanogenic marine bacterium Marinomonas mediterranea type strain (MMB-1(T)).</title>
        <authorList>
            <person name="Lucas-Elio P."/>
            <person name="Goodwin L."/>
            <person name="Woyke T."/>
            <person name="Pitluck S."/>
            <person name="Nolan M."/>
            <person name="Kyrpides N.C."/>
            <person name="Detter J.C."/>
            <person name="Copeland A."/>
            <person name="Teshima H."/>
            <person name="Bruce D."/>
            <person name="Detter C."/>
            <person name="Tapia R."/>
            <person name="Han S."/>
            <person name="Land M.L."/>
            <person name="Ivanova N."/>
            <person name="Mikhailova N."/>
            <person name="Johnston A.W."/>
            <person name="Sanchez-Amat A."/>
        </authorList>
    </citation>
    <scope>NUCLEOTIDE SEQUENCE [LARGE SCALE GENOMIC DNA]</scope>
    <source>
        <strain evidence="3">ATCC 700492 / JCM 21426 / NBRC 103028 / MMB-1</strain>
    </source>
</reference>
<dbReference type="InterPro" id="IPR044213">
    <property type="entry name" value="At2g44920-like"/>
</dbReference>
<keyword evidence="1" id="KW-0812">Transmembrane</keyword>
<gene>
    <name evidence="2" type="ordered locus">Marme_3689</name>
</gene>
<keyword evidence="3" id="KW-1185">Reference proteome</keyword>
<dbReference type="Proteomes" id="UP000001062">
    <property type="component" value="Chromosome"/>
</dbReference>